<dbReference type="PANTHER" id="PTHR11575:SF24">
    <property type="entry name" value="5'-NUCLEOTIDASE"/>
    <property type="match status" value="1"/>
</dbReference>
<dbReference type="Proteomes" id="UP000180235">
    <property type="component" value="Chromosome"/>
</dbReference>
<evidence type="ECO:0000256" key="2">
    <source>
        <dbReference type="RuleBase" id="RU362119"/>
    </source>
</evidence>
<dbReference type="Pfam" id="PF02872">
    <property type="entry name" value="5_nucleotid_C"/>
    <property type="match status" value="1"/>
</dbReference>
<keyword evidence="2" id="KW-0547">Nucleotide-binding</keyword>
<evidence type="ECO:0000313" key="5">
    <source>
        <dbReference type="EMBL" id="APB34932.1"/>
    </source>
</evidence>
<keyword evidence="2 5" id="KW-0378">Hydrolase</keyword>
<dbReference type="InterPro" id="IPR029052">
    <property type="entry name" value="Metallo-depent_PP-like"/>
</dbReference>
<dbReference type="GO" id="GO:0008253">
    <property type="term" value="F:5'-nucleotidase activity"/>
    <property type="evidence" value="ECO:0007669"/>
    <property type="project" value="UniProtKB-EC"/>
</dbReference>
<dbReference type="InterPro" id="IPR004843">
    <property type="entry name" value="Calcineurin-like_PHP"/>
</dbReference>
<proteinExistence type="inferred from homology"/>
<keyword evidence="1" id="KW-0732">Signal</keyword>
<feature type="domain" description="Calcineurin-like phosphoesterase" evidence="3">
    <location>
        <begin position="37"/>
        <end position="279"/>
    </location>
</feature>
<evidence type="ECO:0000256" key="1">
    <source>
        <dbReference type="ARBA" id="ARBA00022729"/>
    </source>
</evidence>
<keyword evidence="6" id="KW-1185">Reference proteome</keyword>
<dbReference type="KEGG" id="glt:GlitD10_2591"/>
<dbReference type="GO" id="GO:0030288">
    <property type="term" value="C:outer membrane-bounded periplasmic space"/>
    <property type="evidence" value="ECO:0007669"/>
    <property type="project" value="TreeGrafter"/>
</dbReference>
<evidence type="ECO:0000259" key="4">
    <source>
        <dbReference type="Pfam" id="PF02872"/>
    </source>
</evidence>
<reference evidence="5 6" key="1">
    <citation type="submission" date="2016-10" db="EMBL/GenBank/DDBJ databases">
        <title>Description of Gloeomargarita lithophora gen. nov., sp. nov., a thylakoid-bearing basal-branching cyanobacterium with intracellular carbonates, and proposal for Gloeomargaritales ord. nov.</title>
        <authorList>
            <person name="Moreira D."/>
            <person name="Tavera R."/>
            <person name="Benzerara K."/>
            <person name="Skouri-Panet F."/>
            <person name="Couradeau E."/>
            <person name="Gerard E."/>
            <person name="Loussert C."/>
            <person name="Novelo E."/>
            <person name="Zivanovic Y."/>
            <person name="Lopez-Garcia P."/>
        </authorList>
    </citation>
    <scope>NUCLEOTIDE SEQUENCE [LARGE SCALE GENOMIC DNA]</scope>
    <source>
        <strain evidence="5 6">D10</strain>
    </source>
</reference>
<evidence type="ECO:0000313" key="6">
    <source>
        <dbReference type="Proteomes" id="UP000180235"/>
    </source>
</evidence>
<dbReference type="PANTHER" id="PTHR11575">
    <property type="entry name" value="5'-NUCLEOTIDASE-RELATED"/>
    <property type="match status" value="1"/>
</dbReference>
<accession>A0A1J0AG68</accession>
<comment type="similarity">
    <text evidence="2">Belongs to the 5'-nucleotidase family.</text>
</comment>
<dbReference type="GO" id="GO:0000166">
    <property type="term" value="F:nucleotide binding"/>
    <property type="evidence" value="ECO:0007669"/>
    <property type="project" value="UniProtKB-KW"/>
</dbReference>
<dbReference type="RefSeq" id="WP_071455302.1">
    <property type="nucleotide sequence ID" value="NZ_CP017675.1"/>
</dbReference>
<gene>
    <name evidence="5" type="ORF">GlitD10_2591</name>
</gene>
<evidence type="ECO:0000259" key="3">
    <source>
        <dbReference type="Pfam" id="PF00149"/>
    </source>
</evidence>
<protein>
    <submittedName>
        <fullName evidence="5">5'-nucleotidase family protein</fullName>
        <ecNumber evidence="5">3.1.3.5</ecNumber>
    </submittedName>
</protein>
<dbReference type="PRINTS" id="PR01607">
    <property type="entry name" value="APYRASEFAMLY"/>
</dbReference>
<dbReference type="SUPFAM" id="SSF56300">
    <property type="entry name" value="Metallo-dependent phosphatases"/>
    <property type="match status" value="1"/>
</dbReference>
<name>A0A1J0AG68_9CYAN</name>
<dbReference type="InterPro" id="IPR036907">
    <property type="entry name" value="5'-Nucleotdase_C_sf"/>
</dbReference>
<dbReference type="OrthoDB" id="9768561at2"/>
<dbReference type="AlphaFoldDB" id="A0A1J0AG68"/>
<dbReference type="STRING" id="1188229.GlitD10_2591"/>
<feature type="domain" description="5'-Nucleotidase C-terminal" evidence="4">
    <location>
        <begin position="352"/>
        <end position="513"/>
    </location>
</feature>
<dbReference type="EC" id="3.1.3.5" evidence="5"/>
<dbReference type="InterPro" id="IPR006179">
    <property type="entry name" value="5_nucleotidase/apyrase"/>
</dbReference>
<dbReference type="InterPro" id="IPR008334">
    <property type="entry name" value="5'-Nucleotdase_C"/>
</dbReference>
<dbReference type="GO" id="GO:0009166">
    <property type="term" value="P:nucleotide catabolic process"/>
    <property type="evidence" value="ECO:0007669"/>
    <property type="project" value="InterPro"/>
</dbReference>
<dbReference type="EMBL" id="CP017675">
    <property type="protein sequence ID" value="APB34932.1"/>
    <property type="molecule type" value="Genomic_DNA"/>
</dbReference>
<organism evidence="5 6">
    <name type="scientific">Gloeomargarita lithophora Alchichica-D10</name>
    <dbReference type="NCBI Taxonomy" id="1188229"/>
    <lineage>
        <taxon>Bacteria</taxon>
        <taxon>Bacillati</taxon>
        <taxon>Cyanobacteriota</taxon>
        <taxon>Cyanophyceae</taxon>
        <taxon>Gloeomargaritales</taxon>
        <taxon>Gloeomargaritaceae</taxon>
        <taxon>Gloeomargarita</taxon>
    </lineage>
</organism>
<sequence>MNRIYKILLVGFFSLVLTLAFMPILAAQGNTVAVQLIALNDLHGNLEPANLTFTLPDGQRIPAGGAEYLATHINQLRRKNPRTLLVSAGDSIGATPLLSALFHDEPTIEALDAMKLDVNAVGNHEFDQGAAELLRLQKGGCHPQDGCRDNQRFGGAKFQYLAANVINEKTGKTILPPYKIYTFDGVKIAFIGMTLEGTPKIVSQRGIVGLRFQNEADTVNALVPELQKQGIKAIVVLVHEGGLPTGGFNECPSISGAIVEIVKRTHPEVDLFITGHTHQAYNCVVEGRAVTSAASFGRLVTDINLTLDRRTKDVRTIQANNLIVTQDVPKNNALTRLIDQYKALADPLANRVIGQITADFLRTASPSGEMPLGNLIADAQLSATRAPDQGGAVVALMNPGGIRAELTYVPPGNVTYGQAFAVQPFGNNLVTMTLTGAQIKALLEQQFDNPVAGQNRILQVSQGFGYRWSVAAPLGNRVQNITLNGQAIIPSQTYRVTVNSFLADGGDNFTVLRQGQDRLGGVTDVVAWETYFRTQSPLSPPALGRIQN</sequence>
<dbReference type="Gene3D" id="3.90.780.10">
    <property type="entry name" value="5'-Nucleotidase, C-terminal domain"/>
    <property type="match status" value="1"/>
</dbReference>
<dbReference type="GO" id="GO:0008768">
    <property type="term" value="F:UDP-sugar diphosphatase activity"/>
    <property type="evidence" value="ECO:0007669"/>
    <property type="project" value="TreeGrafter"/>
</dbReference>
<dbReference type="SUPFAM" id="SSF55816">
    <property type="entry name" value="5'-nucleotidase (syn. UDP-sugar hydrolase), C-terminal domain"/>
    <property type="match status" value="1"/>
</dbReference>
<dbReference type="Pfam" id="PF00149">
    <property type="entry name" value="Metallophos"/>
    <property type="match status" value="1"/>
</dbReference>
<dbReference type="Gene3D" id="3.60.21.10">
    <property type="match status" value="1"/>
</dbReference>